<keyword evidence="1" id="KW-0479">Metal-binding</keyword>
<dbReference type="InterPro" id="IPR036236">
    <property type="entry name" value="Znf_C2H2_sf"/>
</dbReference>
<dbReference type="GO" id="GO:0008270">
    <property type="term" value="F:zinc ion binding"/>
    <property type="evidence" value="ECO:0007669"/>
    <property type="project" value="UniProtKB-KW"/>
</dbReference>
<dbReference type="Pfam" id="PF13912">
    <property type="entry name" value="zf-C2H2_6"/>
    <property type="match status" value="4"/>
</dbReference>
<accession>A0AAV5LEQ3</accession>
<reference evidence="4 5" key="1">
    <citation type="journal article" date="2021" name="Commun. Biol.">
        <title>The genome of Shorea leprosula (Dipterocarpaceae) highlights the ecological relevance of drought in aseasonal tropical rainforests.</title>
        <authorList>
            <person name="Ng K.K.S."/>
            <person name="Kobayashi M.J."/>
            <person name="Fawcett J.A."/>
            <person name="Hatakeyama M."/>
            <person name="Paape T."/>
            <person name="Ng C.H."/>
            <person name="Ang C.C."/>
            <person name="Tnah L.H."/>
            <person name="Lee C.T."/>
            <person name="Nishiyama T."/>
            <person name="Sese J."/>
            <person name="O'Brien M.J."/>
            <person name="Copetti D."/>
            <person name="Mohd Noor M.I."/>
            <person name="Ong R.C."/>
            <person name="Putra M."/>
            <person name="Sireger I.Z."/>
            <person name="Indrioko S."/>
            <person name="Kosugi Y."/>
            <person name="Izuno A."/>
            <person name="Isagi Y."/>
            <person name="Lee S.L."/>
            <person name="Shimizu K.K."/>
        </authorList>
    </citation>
    <scope>NUCLEOTIDE SEQUENCE [LARGE SCALE GENOMIC DNA]</scope>
    <source>
        <strain evidence="4">214</strain>
    </source>
</reference>
<feature type="domain" description="C2H2-type" evidence="3">
    <location>
        <begin position="450"/>
        <end position="477"/>
    </location>
</feature>
<keyword evidence="1" id="KW-0862">Zinc</keyword>
<protein>
    <recommendedName>
        <fullName evidence="3">C2H2-type domain-containing protein</fullName>
    </recommendedName>
</protein>
<sequence>MEEDLEFKHVCKFCSKSFPCGRSLGGHMRSHIINTTKNGNSAERDDQKHSKKKVRVSVKNEGSNSNTNTEQESIMGYVLRENRKKTWRAVDSSQDNSSVQYKFCKECGKGFLSCKALFGHMKCHSEKERLSVSLEEQDSWTGGDCQSDNDETAAPSKGRRSKRRTRYISSTAANSSTFSLPNHASSSVSEIDQQEQEEVAMCLMMLSRDVGNWGGLNFVAESSDNNSVFLEAKTEVLKMKKQKEKEIDSAFLDSDNFRPSEFSASGISRNGSARNDRITKSLQPDSQFGAEDSEVELGKNLEKQTGLLDQARPDSKRQNSSKRRPHDSYDPGMKSDSLQKRVSDVLDSEFYKDPFKRSKFECTTCNKIFHSYQALGGHRASHKKTKGCFASRADSKEENNIETELSPDPTTEEERKLIKFIGNQIPHDHFARDNDDKAATSCGTKKSRGHECPICLKVFSSGQALGGHKRSHLLNEARDNQTVLIPKPLPEIRDFLDLNLPAPVEEETNPQVGLNQWWVGSSHKHETLVGLISN</sequence>
<feature type="region of interest" description="Disordered" evidence="2">
    <location>
        <begin position="262"/>
        <end position="290"/>
    </location>
</feature>
<gene>
    <name evidence="4" type="ORF">SLEP1_g43805</name>
</gene>
<dbReference type="EMBL" id="BPVZ01000111">
    <property type="protein sequence ID" value="GKV35553.1"/>
    <property type="molecule type" value="Genomic_DNA"/>
</dbReference>
<dbReference type="PROSITE" id="PS50157">
    <property type="entry name" value="ZINC_FINGER_C2H2_2"/>
    <property type="match status" value="4"/>
</dbReference>
<feature type="compositionally biased region" description="Polar residues" evidence="2">
    <location>
        <begin position="60"/>
        <end position="71"/>
    </location>
</feature>
<dbReference type="Gene3D" id="3.30.160.60">
    <property type="entry name" value="Classic Zinc Finger"/>
    <property type="match status" value="1"/>
</dbReference>
<evidence type="ECO:0000256" key="1">
    <source>
        <dbReference type="PROSITE-ProRule" id="PRU00042"/>
    </source>
</evidence>
<feature type="domain" description="C2H2-type" evidence="3">
    <location>
        <begin position="360"/>
        <end position="387"/>
    </location>
</feature>
<dbReference type="SMART" id="SM00355">
    <property type="entry name" value="ZnF_C2H2"/>
    <property type="match status" value="4"/>
</dbReference>
<feature type="region of interest" description="Disordered" evidence="2">
    <location>
        <begin position="32"/>
        <end position="71"/>
    </location>
</feature>
<feature type="compositionally biased region" description="Polar residues" evidence="2">
    <location>
        <begin position="262"/>
        <end position="273"/>
    </location>
</feature>
<dbReference type="PANTHER" id="PTHR46869">
    <property type="entry name" value="C2H2-LIKE ZINC FINGER PROTEIN"/>
    <property type="match status" value="1"/>
</dbReference>
<name>A0AAV5LEQ3_9ROSI</name>
<comment type="caution">
    <text evidence="4">The sequence shown here is derived from an EMBL/GenBank/DDBJ whole genome shotgun (WGS) entry which is preliminary data.</text>
</comment>
<proteinExistence type="predicted"/>
<keyword evidence="5" id="KW-1185">Reference proteome</keyword>
<feature type="region of interest" description="Disordered" evidence="2">
    <location>
        <begin position="303"/>
        <end position="339"/>
    </location>
</feature>
<dbReference type="AlphaFoldDB" id="A0AAV5LEQ3"/>
<evidence type="ECO:0000313" key="4">
    <source>
        <dbReference type="EMBL" id="GKV35553.1"/>
    </source>
</evidence>
<dbReference type="Proteomes" id="UP001054252">
    <property type="component" value="Unassembled WGS sequence"/>
</dbReference>
<dbReference type="InterPro" id="IPR013087">
    <property type="entry name" value="Znf_C2H2_type"/>
</dbReference>
<dbReference type="PANTHER" id="PTHR46869:SF6">
    <property type="entry name" value="C2H2-TYPE DOMAIN-CONTAINING PROTEIN"/>
    <property type="match status" value="1"/>
</dbReference>
<feature type="region of interest" description="Disordered" evidence="2">
    <location>
        <begin position="134"/>
        <end position="166"/>
    </location>
</feature>
<feature type="compositionally biased region" description="Basic residues" evidence="2">
    <location>
        <begin position="157"/>
        <end position="166"/>
    </location>
</feature>
<feature type="compositionally biased region" description="Polar residues" evidence="2">
    <location>
        <begin position="32"/>
        <end position="41"/>
    </location>
</feature>
<evidence type="ECO:0000256" key="2">
    <source>
        <dbReference type="SAM" id="MobiDB-lite"/>
    </source>
</evidence>
<organism evidence="4 5">
    <name type="scientific">Rubroshorea leprosula</name>
    <dbReference type="NCBI Taxonomy" id="152421"/>
    <lineage>
        <taxon>Eukaryota</taxon>
        <taxon>Viridiplantae</taxon>
        <taxon>Streptophyta</taxon>
        <taxon>Embryophyta</taxon>
        <taxon>Tracheophyta</taxon>
        <taxon>Spermatophyta</taxon>
        <taxon>Magnoliopsida</taxon>
        <taxon>eudicotyledons</taxon>
        <taxon>Gunneridae</taxon>
        <taxon>Pentapetalae</taxon>
        <taxon>rosids</taxon>
        <taxon>malvids</taxon>
        <taxon>Malvales</taxon>
        <taxon>Dipterocarpaceae</taxon>
        <taxon>Rubroshorea</taxon>
    </lineage>
</organism>
<dbReference type="PROSITE" id="PS00028">
    <property type="entry name" value="ZINC_FINGER_C2H2_1"/>
    <property type="match status" value="4"/>
</dbReference>
<feature type="domain" description="C2H2-type" evidence="3">
    <location>
        <begin position="9"/>
        <end position="31"/>
    </location>
</feature>
<feature type="domain" description="C2H2-type" evidence="3">
    <location>
        <begin position="102"/>
        <end position="129"/>
    </location>
</feature>
<keyword evidence="1" id="KW-0863">Zinc-finger</keyword>
<evidence type="ECO:0000313" key="5">
    <source>
        <dbReference type="Proteomes" id="UP001054252"/>
    </source>
</evidence>
<evidence type="ECO:0000259" key="3">
    <source>
        <dbReference type="PROSITE" id="PS50157"/>
    </source>
</evidence>
<dbReference type="SUPFAM" id="SSF57667">
    <property type="entry name" value="beta-beta-alpha zinc fingers"/>
    <property type="match status" value="2"/>
</dbReference>